<dbReference type="InterPro" id="IPR017926">
    <property type="entry name" value="GATASE"/>
</dbReference>
<reference evidence="14 16" key="2">
    <citation type="journal article" date="2018" name="Plant J.">
        <title>The Physcomitrella patens chromosome-scale assembly reveals moss genome structure and evolution.</title>
        <authorList>
            <person name="Lang D."/>
            <person name="Ullrich K.K."/>
            <person name="Murat F."/>
            <person name="Fuchs J."/>
            <person name="Jenkins J."/>
            <person name="Haas F.B."/>
            <person name="Piednoel M."/>
            <person name="Gundlach H."/>
            <person name="Van Bel M."/>
            <person name="Meyberg R."/>
            <person name="Vives C."/>
            <person name="Morata J."/>
            <person name="Symeonidi A."/>
            <person name="Hiss M."/>
            <person name="Muchero W."/>
            <person name="Kamisugi Y."/>
            <person name="Saleh O."/>
            <person name="Blanc G."/>
            <person name="Decker E.L."/>
            <person name="van Gessel N."/>
            <person name="Grimwood J."/>
            <person name="Hayes R.D."/>
            <person name="Graham S.W."/>
            <person name="Gunter L.E."/>
            <person name="McDaniel S.F."/>
            <person name="Hoernstein S.N.W."/>
            <person name="Larsson A."/>
            <person name="Li F.W."/>
            <person name="Perroud P.F."/>
            <person name="Phillips J."/>
            <person name="Ranjan P."/>
            <person name="Rokshar D.S."/>
            <person name="Rothfels C.J."/>
            <person name="Schneider L."/>
            <person name="Shu S."/>
            <person name="Stevenson D.W."/>
            <person name="Thummler F."/>
            <person name="Tillich M."/>
            <person name="Villarreal Aguilar J.C."/>
            <person name="Widiez T."/>
            <person name="Wong G.K."/>
            <person name="Wymore A."/>
            <person name="Zhang Y."/>
            <person name="Zimmer A.D."/>
            <person name="Quatrano R.S."/>
            <person name="Mayer K.F.X."/>
            <person name="Goodstein D."/>
            <person name="Casacuberta J.M."/>
            <person name="Vandepoele K."/>
            <person name="Reski R."/>
            <person name="Cuming A.C."/>
            <person name="Tuskan G.A."/>
            <person name="Maumus F."/>
            <person name="Salse J."/>
            <person name="Schmutz J."/>
            <person name="Rensing S.A."/>
        </authorList>
    </citation>
    <scope>NUCLEOTIDE SEQUENCE [LARGE SCALE GENOMIC DNA]</scope>
    <source>
        <strain evidence="15 16">cv. Gransden 2004</strain>
    </source>
</reference>
<dbReference type="InterPro" id="IPR006221">
    <property type="entry name" value="TrpG/PapA_dom"/>
</dbReference>
<dbReference type="PaxDb" id="3218-PP1S149_275V6.1"/>
<evidence type="ECO:0000313" key="15">
    <source>
        <dbReference type="EnsemblPlants" id="Pp3c26_2070V3.1"/>
    </source>
</evidence>
<dbReference type="Pfam" id="PF00117">
    <property type="entry name" value="GATase"/>
    <property type="match status" value="2"/>
</dbReference>
<gene>
    <name evidence="15" type="primary">LOC112278136</name>
    <name evidence="14" type="ORF">PHYPA_030121</name>
</gene>
<dbReference type="GO" id="GO:0009507">
    <property type="term" value="C:chloroplast"/>
    <property type="evidence" value="ECO:0007669"/>
    <property type="project" value="EnsemblPlants"/>
</dbReference>
<dbReference type="UniPathway" id="UPA00077">
    <property type="reaction ID" value="UER00149"/>
</dbReference>
<evidence type="ECO:0000256" key="2">
    <source>
        <dbReference type="ARBA" id="ARBA00005009"/>
    </source>
</evidence>
<dbReference type="EnsemblPlants" id="Pp3c26_2070V3.2">
    <property type="protein sequence ID" value="Pp3c26_2070V3.2"/>
    <property type="gene ID" value="Pp3c26_2070"/>
</dbReference>
<dbReference type="PANTHER" id="PTHR11236">
    <property type="entry name" value="AMINOBENZOATE/ANTHRANILATE SYNTHASE"/>
    <property type="match status" value="1"/>
</dbReference>
<keyword evidence="6" id="KW-0289">Folate biosynthesis</keyword>
<evidence type="ECO:0000256" key="10">
    <source>
        <dbReference type="SAM" id="MobiDB-lite"/>
    </source>
</evidence>
<evidence type="ECO:0000256" key="6">
    <source>
        <dbReference type="ARBA" id="ARBA00022909"/>
    </source>
</evidence>
<protein>
    <recommendedName>
        <fullName evidence="4">aminodeoxychorismate synthase</fullName>
        <ecNumber evidence="4">2.6.1.85</ecNumber>
    </recommendedName>
    <alternativeName>
        <fullName evidence="8">Para-aminobenzoate synthase</fullName>
    </alternativeName>
    <alternativeName>
        <fullName evidence="9">p-aminobenzoic acid synthase</fullName>
    </alternativeName>
</protein>
<evidence type="ECO:0000259" key="11">
    <source>
        <dbReference type="Pfam" id="PF00117"/>
    </source>
</evidence>
<evidence type="ECO:0000313" key="14">
    <source>
        <dbReference type="EMBL" id="PNR26640.1"/>
    </source>
</evidence>
<feature type="domain" description="Glutamine amidotransferase" evidence="11">
    <location>
        <begin position="279"/>
        <end position="315"/>
    </location>
</feature>
<dbReference type="PRINTS" id="PR00097">
    <property type="entry name" value="ANTSNTHASEII"/>
</dbReference>
<feature type="compositionally biased region" description="Polar residues" evidence="10">
    <location>
        <begin position="557"/>
        <end position="578"/>
    </location>
</feature>
<dbReference type="NCBIfam" id="TIGR00566">
    <property type="entry name" value="trpG_papA"/>
    <property type="match status" value="1"/>
</dbReference>
<reference evidence="15" key="3">
    <citation type="submission" date="2020-12" db="UniProtKB">
        <authorList>
            <consortium name="EnsemblPlants"/>
        </authorList>
    </citation>
    <scope>IDENTIFICATION</scope>
</reference>
<feature type="compositionally biased region" description="Polar residues" evidence="10">
    <location>
        <begin position="586"/>
        <end position="606"/>
    </location>
</feature>
<dbReference type="GO" id="GO:0008153">
    <property type="term" value="P:4-aminobenzoate biosynthetic process"/>
    <property type="evidence" value="ECO:0000318"/>
    <property type="project" value="GO_Central"/>
</dbReference>
<dbReference type="Gramene" id="Pp3c26_2070V3.1">
    <property type="protein sequence ID" value="Pp3c26_2070V3.1"/>
    <property type="gene ID" value="Pp3c26_2070"/>
</dbReference>
<dbReference type="GO" id="GO:0046654">
    <property type="term" value="P:tetrahydrofolate biosynthetic process"/>
    <property type="evidence" value="ECO:0007669"/>
    <property type="project" value="UniProtKB-UniPathway"/>
</dbReference>
<keyword evidence="5" id="KW-0808">Transferase</keyword>
<dbReference type="InterPro" id="IPR005802">
    <property type="entry name" value="ADC_synth_comp_1"/>
</dbReference>
<dbReference type="FunCoup" id="A0A2K1IBH7">
    <property type="interactions" value="885"/>
</dbReference>
<dbReference type="EMBL" id="ABEU02000026">
    <property type="protein sequence ID" value="PNR26640.1"/>
    <property type="molecule type" value="Genomic_DNA"/>
</dbReference>
<dbReference type="InterPro" id="IPR006805">
    <property type="entry name" value="Anth_synth_I_N"/>
</dbReference>
<evidence type="ECO:0000256" key="5">
    <source>
        <dbReference type="ARBA" id="ARBA00022679"/>
    </source>
</evidence>
<dbReference type="AlphaFoldDB" id="A0A2K1IBH7"/>
<dbReference type="InterPro" id="IPR029062">
    <property type="entry name" value="Class_I_gatase-like"/>
</dbReference>
<evidence type="ECO:0000259" key="13">
    <source>
        <dbReference type="Pfam" id="PF04715"/>
    </source>
</evidence>
<keyword evidence="16" id="KW-1185">Reference proteome</keyword>
<keyword evidence="7" id="KW-0315">Glutamine amidotransferase</keyword>
<dbReference type="InterPro" id="IPR019999">
    <property type="entry name" value="Anth_synth_I-like"/>
</dbReference>
<comment type="catalytic activity">
    <reaction evidence="1">
        <text>chorismate + L-glutamine = 4-amino-4-deoxychorismate + L-glutamate</text>
        <dbReference type="Rhea" id="RHEA:11672"/>
        <dbReference type="ChEBI" id="CHEBI:29748"/>
        <dbReference type="ChEBI" id="CHEBI:29985"/>
        <dbReference type="ChEBI" id="CHEBI:58359"/>
        <dbReference type="ChEBI" id="CHEBI:58406"/>
        <dbReference type="EC" id="2.6.1.85"/>
    </reaction>
</comment>
<dbReference type="PRINTS" id="PR00096">
    <property type="entry name" value="GATASE"/>
</dbReference>
<reference evidence="14 16" key="1">
    <citation type="journal article" date="2008" name="Science">
        <title>The Physcomitrella genome reveals evolutionary insights into the conquest of land by plants.</title>
        <authorList>
            <person name="Rensing S."/>
            <person name="Lang D."/>
            <person name="Zimmer A."/>
            <person name="Terry A."/>
            <person name="Salamov A."/>
            <person name="Shapiro H."/>
            <person name="Nishiyama T."/>
            <person name="Perroud P.-F."/>
            <person name="Lindquist E."/>
            <person name="Kamisugi Y."/>
            <person name="Tanahashi T."/>
            <person name="Sakakibara K."/>
            <person name="Fujita T."/>
            <person name="Oishi K."/>
            <person name="Shin-I T."/>
            <person name="Kuroki Y."/>
            <person name="Toyoda A."/>
            <person name="Suzuki Y."/>
            <person name="Hashimoto A."/>
            <person name="Yamaguchi K."/>
            <person name="Sugano A."/>
            <person name="Kohara Y."/>
            <person name="Fujiyama A."/>
            <person name="Anterola A."/>
            <person name="Aoki S."/>
            <person name="Ashton N."/>
            <person name="Barbazuk W.B."/>
            <person name="Barker E."/>
            <person name="Bennetzen J."/>
            <person name="Bezanilla M."/>
            <person name="Blankenship R."/>
            <person name="Cho S.H."/>
            <person name="Dutcher S."/>
            <person name="Estelle M."/>
            <person name="Fawcett J.A."/>
            <person name="Gundlach H."/>
            <person name="Hanada K."/>
            <person name="Heyl A."/>
            <person name="Hicks K.A."/>
            <person name="Hugh J."/>
            <person name="Lohr M."/>
            <person name="Mayer K."/>
            <person name="Melkozernov A."/>
            <person name="Murata T."/>
            <person name="Nelson D."/>
            <person name="Pils B."/>
            <person name="Prigge M."/>
            <person name="Reiss B."/>
            <person name="Renner T."/>
            <person name="Rombauts S."/>
            <person name="Rushton P."/>
            <person name="Sanderfoot A."/>
            <person name="Schween G."/>
            <person name="Shiu S.-H."/>
            <person name="Stueber K."/>
            <person name="Theodoulou F.L."/>
            <person name="Tu H."/>
            <person name="Van de Peer Y."/>
            <person name="Verrier P.J."/>
            <person name="Waters E."/>
            <person name="Wood A."/>
            <person name="Yang L."/>
            <person name="Cove D."/>
            <person name="Cuming A."/>
            <person name="Hasebe M."/>
            <person name="Lucas S."/>
            <person name="Mishler D.B."/>
            <person name="Reski R."/>
            <person name="Grigoriev I."/>
            <person name="Quatrano R.S."/>
            <person name="Boore J.L."/>
        </authorList>
    </citation>
    <scope>NUCLEOTIDE SEQUENCE [LARGE SCALE GENOMIC DNA]</scope>
    <source>
        <strain evidence="15 16">cv. Gransden 2004</strain>
    </source>
</reference>
<dbReference type="KEGG" id="ppp:112278136"/>
<dbReference type="GO" id="GO:0046820">
    <property type="term" value="F:4-amino-4-deoxychorismate synthase activity"/>
    <property type="evidence" value="ECO:0000318"/>
    <property type="project" value="GO_Central"/>
</dbReference>
<evidence type="ECO:0000256" key="1">
    <source>
        <dbReference type="ARBA" id="ARBA00001000"/>
    </source>
</evidence>
<dbReference type="GeneID" id="112278136"/>
<dbReference type="PROSITE" id="PS51273">
    <property type="entry name" value="GATASE_TYPE_1"/>
    <property type="match status" value="1"/>
</dbReference>
<dbReference type="SUPFAM" id="SSF56322">
    <property type="entry name" value="ADC synthase"/>
    <property type="match status" value="1"/>
</dbReference>
<evidence type="ECO:0000256" key="8">
    <source>
        <dbReference type="ARBA" id="ARBA00031329"/>
    </source>
</evidence>
<dbReference type="Gene3D" id="3.40.50.880">
    <property type="match status" value="1"/>
</dbReference>
<evidence type="ECO:0000256" key="3">
    <source>
        <dbReference type="ARBA" id="ARBA00005970"/>
    </source>
</evidence>
<dbReference type="STRING" id="3218.A0A2K1IBH7"/>
<dbReference type="Pfam" id="PF04715">
    <property type="entry name" value="Anth_synt_I_N"/>
    <property type="match status" value="1"/>
</dbReference>
<dbReference type="SUPFAM" id="SSF52317">
    <property type="entry name" value="Class I glutamine amidotransferase-like"/>
    <property type="match status" value="1"/>
</dbReference>
<feature type="region of interest" description="Disordered" evidence="10">
    <location>
        <begin position="557"/>
        <end position="615"/>
    </location>
</feature>
<dbReference type="Proteomes" id="UP000006727">
    <property type="component" value="Chromosome 26"/>
</dbReference>
<sequence length="966" mass="106085">MTQMAASYLSYKPVTRARSFALKPSVEVERLGSLSRYRASNLGAPLFVRNVGKGRLYSLSRSMRAECSSGVRKTHGGAAREPIRTLILDNYDSYTYNLFQLLSVINGAAPVVVKNDEITFEQLRKLLYEERAFHNVVISPGPGSPTRPEDIGISMRLLQECSDIPILGVCLGHQALGSCHGGKVVHAPEPVHGRLSEIEHNGHPLFNQIPSGSGSGFKVVRYHSLVIDPASLPEDLVPTAWTMLADAPGVDCSNGSSSDLPEGEYWMAGRPTVDVRRSQEIVLMGMSHKYRPHHGVQFHPESIATAYGKQILENFRTITQEYWRNQIWQPTNTSAQAPWRSVLPTNQVDLTKCLHDSRISDSAVQSSDDSSHVLMRVCWEKLPGNAGIAGGSENIFCDLFGKEAAQDTFWLDSSTMDQGGARFSYMGGRGGVLWRRLTYSLSGAGASGVVKIEDAFGNKKEHFLEDGILNYLDKEMELRSCAEADYEGLPFHFCGGFVGYLGYELKVECGVRSNRHKSRLPDAALFLADRAVVIDHSNNDVYVLALFQRRTCTYNESATAGNGSTRNSNSFNHGQNGHPSPVAEPSNGSATHSGVSKSNGSLNGHGSSEKMGMWSTPFDREKNAAEEWVATTVKRISSLGKNGLDLATERRQSSQFFSSISTGQEKFTPPFTLEKSRNTYINDVNECKRYIKDGESYEVCLTTQLRREMRDLDTLGLYLTLRKTNPAPYAAWLHFGEHGPQVCCSSPERFLRLDREGTLEAKPIKGTLPRGSSPAEDERLRYELQHSEKDFAENLMIVDLLRNDLGRVSEPGSVHVPSLMAVESYTTVHTLVSTVRGKKRDDVTPIQCIKAAFPGGSMTGAPKLRTMEILDGIESGPRGIYSGTVGFLSFNSAFDLNIVIRTLVFSEGEICIGAGGAVTALSDPEAEYEEMLLKTRAPIRAIAKFEGNYTTSSSQGNRGAPAALPN</sequence>
<comment type="pathway">
    <text evidence="2">Cofactor biosynthesis; tetrahydrofolate biosynthesis; 4-aminobenzoate from chorismate: step 1/2.</text>
</comment>
<organism evidence="14">
    <name type="scientific">Physcomitrium patens</name>
    <name type="common">Spreading-leaved earth moss</name>
    <name type="synonym">Physcomitrella patens</name>
    <dbReference type="NCBI Taxonomy" id="3218"/>
    <lineage>
        <taxon>Eukaryota</taxon>
        <taxon>Viridiplantae</taxon>
        <taxon>Streptophyta</taxon>
        <taxon>Embryophyta</taxon>
        <taxon>Bryophyta</taxon>
        <taxon>Bryophytina</taxon>
        <taxon>Bryopsida</taxon>
        <taxon>Funariidae</taxon>
        <taxon>Funariales</taxon>
        <taxon>Funariaceae</taxon>
        <taxon>Physcomitrium</taxon>
    </lineage>
</organism>
<dbReference type="Gene3D" id="3.60.120.10">
    <property type="entry name" value="Anthranilate synthase"/>
    <property type="match status" value="1"/>
</dbReference>
<name>A0A2K1IBH7_PHYPA</name>
<dbReference type="InterPro" id="IPR005801">
    <property type="entry name" value="ADC_synthase"/>
</dbReference>
<dbReference type="GO" id="GO:0046417">
    <property type="term" value="P:chorismate metabolic process"/>
    <property type="evidence" value="ECO:0007669"/>
    <property type="project" value="EnsemblPlants"/>
</dbReference>
<dbReference type="PRINTS" id="PR00099">
    <property type="entry name" value="CPSGATASE"/>
</dbReference>
<proteinExistence type="inferred from homology"/>
<evidence type="ECO:0000256" key="9">
    <source>
        <dbReference type="ARBA" id="ARBA00031904"/>
    </source>
</evidence>
<dbReference type="GO" id="GO:0046656">
    <property type="term" value="P:folic acid biosynthetic process"/>
    <property type="evidence" value="ECO:0007669"/>
    <property type="project" value="UniProtKB-KW"/>
</dbReference>
<dbReference type="Gramene" id="Pp3c26_2070V3.2">
    <property type="protein sequence ID" value="Pp3c26_2070V3.2"/>
    <property type="gene ID" value="Pp3c26_2070"/>
</dbReference>
<evidence type="ECO:0000256" key="4">
    <source>
        <dbReference type="ARBA" id="ARBA00013139"/>
    </source>
</evidence>
<comment type="similarity">
    <text evidence="3">In the C-terminal section; belongs to the anthranilate synthase component I family.</text>
</comment>
<dbReference type="InterPro" id="IPR015890">
    <property type="entry name" value="Chorismate_C"/>
</dbReference>
<evidence type="ECO:0000259" key="12">
    <source>
        <dbReference type="Pfam" id="PF00425"/>
    </source>
</evidence>
<feature type="domain" description="Chorismate-utilising enzyme C-terminal" evidence="12">
    <location>
        <begin position="677"/>
        <end position="934"/>
    </location>
</feature>
<dbReference type="EnsemblPlants" id="Pp3c26_2070V3.1">
    <property type="protein sequence ID" value="Pp3c26_2070V3.1"/>
    <property type="gene ID" value="Pp3c26_2070"/>
</dbReference>
<feature type="domain" description="Glutamine amidotransferase" evidence="11">
    <location>
        <begin position="86"/>
        <end position="242"/>
    </location>
</feature>
<dbReference type="PANTHER" id="PTHR11236:SF18">
    <property type="entry name" value="AMINODEOXYCHORISMATE SYNTHASE"/>
    <property type="match status" value="1"/>
</dbReference>
<dbReference type="OrthoDB" id="64220at2759"/>
<evidence type="ECO:0000256" key="7">
    <source>
        <dbReference type="ARBA" id="ARBA00022962"/>
    </source>
</evidence>
<dbReference type="RefSeq" id="XP_024367027.1">
    <property type="nucleotide sequence ID" value="XM_024511259.2"/>
</dbReference>
<dbReference type="EC" id="2.6.1.85" evidence="4"/>
<dbReference type="CDD" id="cd01743">
    <property type="entry name" value="GATase1_Anthranilate_Synthase"/>
    <property type="match status" value="1"/>
</dbReference>
<dbReference type="NCBIfam" id="TIGR00553">
    <property type="entry name" value="pabB"/>
    <property type="match status" value="1"/>
</dbReference>
<dbReference type="GO" id="GO:0005737">
    <property type="term" value="C:cytoplasm"/>
    <property type="evidence" value="ECO:0000318"/>
    <property type="project" value="GO_Central"/>
</dbReference>
<accession>A0A2K1IBH7</accession>
<feature type="domain" description="Anthranilate synthase component I N-terminal" evidence="13">
    <location>
        <begin position="404"/>
        <end position="543"/>
    </location>
</feature>
<dbReference type="Pfam" id="PF00425">
    <property type="entry name" value="Chorismate_bind"/>
    <property type="match status" value="1"/>
</dbReference>
<evidence type="ECO:0000313" key="16">
    <source>
        <dbReference type="Proteomes" id="UP000006727"/>
    </source>
</evidence>